<dbReference type="AlphaFoldDB" id="X8CG87"/>
<dbReference type="PATRIC" id="fig|1299331.3.peg.3452"/>
<evidence type="ECO:0000313" key="2">
    <source>
        <dbReference type="Proteomes" id="UP000020825"/>
    </source>
</evidence>
<dbReference type="Proteomes" id="UP000020825">
    <property type="component" value="Unassembled WGS sequence"/>
</dbReference>
<evidence type="ECO:0000313" key="1">
    <source>
        <dbReference type="EMBL" id="EUA55387.1"/>
    </source>
</evidence>
<organism evidence="1 2">
    <name type="scientific">Mycobacterium intracellulare 1956</name>
    <dbReference type="NCBI Taxonomy" id="1299331"/>
    <lineage>
        <taxon>Bacteria</taxon>
        <taxon>Bacillati</taxon>
        <taxon>Actinomycetota</taxon>
        <taxon>Actinomycetes</taxon>
        <taxon>Mycobacteriales</taxon>
        <taxon>Mycobacteriaceae</taxon>
        <taxon>Mycobacterium</taxon>
        <taxon>Mycobacterium avium complex (MAC)</taxon>
    </lineage>
</organism>
<name>X8CG87_MYCIT</name>
<dbReference type="EMBL" id="JAOG01000002">
    <property type="protein sequence ID" value="EUA55387.1"/>
    <property type="molecule type" value="Genomic_DNA"/>
</dbReference>
<sequence length="187" mass="20621">MTTIDTQAVTPDLVRQIAQDLLRAAAAFGGDPIDGYVLDTTITQIACQAPVWQQTAVAASLVRKVAGRTSIEDSTDDDVQAAAWLREARSSVNYGLFQRTISFWDARIMSALVAMAESVDMGQPDGLRYQHTIGLAEQWASRWHQLDNWRITSVAVQLIRLVADYSGDPLRMLDTIAQELRGKGQQS</sequence>
<accession>X8CG87</accession>
<comment type="caution">
    <text evidence="1">The sequence shown here is derived from an EMBL/GenBank/DDBJ whole genome shotgun (WGS) entry which is preliminary data.</text>
</comment>
<reference evidence="1 2" key="1">
    <citation type="submission" date="2013-12" db="EMBL/GenBank/DDBJ databases">
        <authorList>
            <person name="Zelazny A."/>
            <person name="Olivier K."/>
            <person name="Holland S."/>
            <person name="Lenaerts A."/>
            <person name="Ordway D."/>
            <person name="DeGroote M.A."/>
            <person name="Parker T."/>
            <person name="Sizemore C."/>
            <person name="Tallon L.J."/>
            <person name="Sadzewicz L.K."/>
            <person name="Sengamalay N."/>
            <person name="Fraser C.M."/>
            <person name="Hine E."/>
            <person name="Shefchek K.A."/>
            <person name="Das S.P."/>
            <person name="Tettelin H."/>
        </authorList>
    </citation>
    <scope>NUCLEOTIDE SEQUENCE [LARGE SCALE GENOMIC DNA]</scope>
    <source>
        <strain evidence="1 2">1956</strain>
    </source>
</reference>
<protein>
    <submittedName>
        <fullName evidence="1">Uncharacterized protein</fullName>
    </submittedName>
</protein>
<gene>
    <name evidence="1" type="ORF">I550_3542</name>
</gene>
<proteinExistence type="predicted"/>